<dbReference type="GO" id="GO:0016874">
    <property type="term" value="F:ligase activity"/>
    <property type="evidence" value="ECO:0007669"/>
    <property type="project" value="UniProtKB-KW"/>
</dbReference>
<gene>
    <name evidence="1" type="ORF">AZI85_02070</name>
</gene>
<dbReference type="OrthoDB" id="9803916at2"/>
<dbReference type="InterPro" id="IPR050698">
    <property type="entry name" value="MBL"/>
</dbReference>
<reference evidence="1 2" key="1">
    <citation type="submission" date="2016-03" db="EMBL/GenBank/DDBJ databases">
        <authorList>
            <person name="Ploux O."/>
        </authorList>
    </citation>
    <scope>NUCLEOTIDE SEQUENCE [LARGE SCALE GENOMIC DNA]</scope>
    <source>
        <strain evidence="1 2">BER2</strain>
    </source>
</reference>
<accession>A0A150WWR4</accession>
<dbReference type="NCBIfam" id="TIGR04122">
    <property type="entry name" value="Xnuc_lig_assoc"/>
    <property type="match status" value="1"/>
</dbReference>
<dbReference type="Gene3D" id="3.60.15.10">
    <property type="entry name" value="Ribonuclease Z/Hydroxyacylglutathione hydrolase-like"/>
    <property type="match status" value="1"/>
</dbReference>
<dbReference type="Proteomes" id="UP000075391">
    <property type="component" value="Unassembled WGS sequence"/>
</dbReference>
<dbReference type="InterPro" id="IPR036866">
    <property type="entry name" value="RibonucZ/Hydroxyglut_hydro"/>
</dbReference>
<dbReference type="AlphaFoldDB" id="A0A150WWR4"/>
<sequence>MDLIRVTPEGLYCDLGEFYIDPWRPVRHALITHAHSDHARWGSKIYYAPERGLALLKSRLGEGLHVAGKKWGEKFRMGSVWVSFHPAGHILGSAQVRIEYKDHVWVASGDYKRTPDPSCDAFEVQQCDTFISEATFALPVYKWDQGEVTAKKIYNWWQADLDRPTLIFCYALGKAQRILAELKRFTDQPVYLHGAVEGLTQIYRDAGIDMLPTLSVMSKEKGYNFKGDLIIAPPSAHRSPWMKRFKEPQTAFLSGWMQVRGTRRRKGYEKGFALSDHADWNELNQTIEETGASDIFLTHGRTDVLARYLEEKGKSVRFFETQFTAEEEAS</sequence>
<keyword evidence="1" id="KW-0436">Ligase</keyword>
<evidence type="ECO:0000313" key="1">
    <source>
        <dbReference type="EMBL" id="KYG70742.1"/>
    </source>
</evidence>
<comment type="caution">
    <text evidence="1">The sequence shown here is derived from an EMBL/GenBank/DDBJ whole genome shotgun (WGS) entry which is preliminary data.</text>
</comment>
<dbReference type="PANTHER" id="PTHR11203">
    <property type="entry name" value="CLEAVAGE AND POLYADENYLATION SPECIFICITY FACTOR FAMILY MEMBER"/>
    <property type="match status" value="1"/>
</dbReference>
<dbReference type="EMBL" id="LUKF01000001">
    <property type="protein sequence ID" value="KYG70742.1"/>
    <property type="molecule type" value="Genomic_DNA"/>
</dbReference>
<dbReference type="SUPFAM" id="SSF56281">
    <property type="entry name" value="Metallo-hydrolase/oxidoreductase"/>
    <property type="match status" value="1"/>
</dbReference>
<name>A0A150WWR4_BDEBC</name>
<dbReference type="PANTHER" id="PTHR11203:SF49">
    <property type="entry name" value="BLL1145 PROTEIN"/>
    <property type="match status" value="1"/>
</dbReference>
<dbReference type="RefSeq" id="WP_063242509.1">
    <property type="nucleotide sequence ID" value="NZ_LUKF01000001.1"/>
</dbReference>
<dbReference type="InterPro" id="IPR026360">
    <property type="entry name" value="Xnuc_lig_assoc"/>
</dbReference>
<organism evidence="1 2">
    <name type="scientific">Bdellovibrio bacteriovorus</name>
    <dbReference type="NCBI Taxonomy" id="959"/>
    <lineage>
        <taxon>Bacteria</taxon>
        <taxon>Pseudomonadati</taxon>
        <taxon>Bdellovibrionota</taxon>
        <taxon>Bdellovibrionia</taxon>
        <taxon>Bdellovibrionales</taxon>
        <taxon>Pseudobdellovibrionaceae</taxon>
        <taxon>Bdellovibrio</taxon>
    </lineage>
</organism>
<protein>
    <submittedName>
        <fullName evidence="1">DNA ligase-associated DEXH box helicase</fullName>
    </submittedName>
</protein>
<evidence type="ECO:0000313" key="2">
    <source>
        <dbReference type="Proteomes" id="UP000075391"/>
    </source>
</evidence>
<dbReference type="GO" id="GO:0004521">
    <property type="term" value="F:RNA endonuclease activity"/>
    <property type="evidence" value="ECO:0007669"/>
    <property type="project" value="TreeGrafter"/>
</dbReference>
<proteinExistence type="predicted"/>